<proteinExistence type="predicted"/>
<keyword evidence="2" id="KW-1185">Reference proteome</keyword>
<name>A0AA38CIP1_TAXCH</name>
<evidence type="ECO:0000313" key="2">
    <source>
        <dbReference type="Proteomes" id="UP000824469"/>
    </source>
</evidence>
<dbReference type="Proteomes" id="UP000824469">
    <property type="component" value="Unassembled WGS sequence"/>
</dbReference>
<evidence type="ECO:0000313" key="1">
    <source>
        <dbReference type="EMBL" id="KAH9298267.1"/>
    </source>
</evidence>
<dbReference type="EMBL" id="JAHRHJ020000010">
    <property type="protein sequence ID" value="KAH9298267.1"/>
    <property type="molecule type" value="Genomic_DNA"/>
</dbReference>
<comment type="caution">
    <text evidence="1">The sequence shown here is derived from an EMBL/GenBank/DDBJ whole genome shotgun (WGS) entry which is preliminary data.</text>
</comment>
<protein>
    <submittedName>
        <fullName evidence="1">Uncharacterized protein</fullName>
    </submittedName>
</protein>
<sequence length="237" mass="27122">PTPQDKGVEVISIFEEYNILPQYVKENFHFKDYMDMHPNLGHKIEHARKEYHTIASDFLIHGRNSESSHMVDTTLHESALVSSSSNEVHTNLYYEFDRHVDSTQEDMGTTLGNDLLTSSFQKVSLEASTLEASIEHVSVLDNNGMDSLGDHKEYYNMIVKSNNVTSSTHEEKSNYSSQGYLEQKPMIWEEVDDYNDNMEEDPKNMIWCSINLSSHSHEIIALTHGEKNEEESTNVGN</sequence>
<dbReference type="AlphaFoldDB" id="A0AA38CIP1"/>
<reference evidence="1 2" key="1">
    <citation type="journal article" date="2021" name="Nat. Plants">
        <title>The Taxus genome provides insights into paclitaxel biosynthesis.</title>
        <authorList>
            <person name="Xiong X."/>
            <person name="Gou J."/>
            <person name="Liao Q."/>
            <person name="Li Y."/>
            <person name="Zhou Q."/>
            <person name="Bi G."/>
            <person name="Li C."/>
            <person name="Du R."/>
            <person name="Wang X."/>
            <person name="Sun T."/>
            <person name="Guo L."/>
            <person name="Liang H."/>
            <person name="Lu P."/>
            <person name="Wu Y."/>
            <person name="Zhang Z."/>
            <person name="Ro D.K."/>
            <person name="Shang Y."/>
            <person name="Huang S."/>
            <person name="Yan J."/>
        </authorList>
    </citation>
    <scope>NUCLEOTIDE SEQUENCE [LARGE SCALE GENOMIC DNA]</scope>
    <source>
        <strain evidence="1">Ta-2019</strain>
    </source>
</reference>
<gene>
    <name evidence="1" type="ORF">KI387_029949</name>
</gene>
<feature type="non-terminal residue" evidence="1">
    <location>
        <position position="1"/>
    </location>
</feature>
<organism evidence="1 2">
    <name type="scientific">Taxus chinensis</name>
    <name type="common">Chinese yew</name>
    <name type="synonym">Taxus wallichiana var. chinensis</name>
    <dbReference type="NCBI Taxonomy" id="29808"/>
    <lineage>
        <taxon>Eukaryota</taxon>
        <taxon>Viridiplantae</taxon>
        <taxon>Streptophyta</taxon>
        <taxon>Embryophyta</taxon>
        <taxon>Tracheophyta</taxon>
        <taxon>Spermatophyta</taxon>
        <taxon>Pinopsida</taxon>
        <taxon>Pinidae</taxon>
        <taxon>Conifers II</taxon>
        <taxon>Cupressales</taxon>
        <taxon>Taxaceae</taxon>
        <taxon>Taxus</taxon>
    </lineage>
</organism>
<accession>A0AA38CIP1</accession>